<dbReference type="EMBL" id="CAMXCT030002380">
    <property type="protein sequence ID" value="CAL4785080.1"/>
    <property type="molecule type" value="Genomic_DNA"/>
</dbReference>
<keyword evidence="3" id="KW-0472">Membrane</keyword>
<evidence type="ECO:0000259" key="4">
    <source>
        <dbReference type="Pfam" id="PF01757"/>
    </source>
</evidence>
<feature type="transmembrane region" description="Helical" evidence="3">
    <location>
        <begin position="192"/>
        <end position="211"/>
    </location>
</feature>
<dbReference type="EMBL" id="CAMXCT020002380">
    <property type="protein sequence ID" value="CAL1151143.1"/>
    <property type="molecule type" value="Genomic_DNA"/>
</dbReference>
<dbReference type="InterPro" id="IPR038595">
    <property type="entry name" value="LOR_sf"/>
</dbReference>
<dbReference type="GO" id="GO:0016020">
    <property type="term" value="C:membrane"/>
    <property type="evidence" value="ECO:0007669"/>
    <property type="project" value="TreeGrafter"/>
</dbReference>
<keyword evidence="3" id="KW-1133">Transmembrane helix</keyword>
<reference evidence="6 7" key="2">
    <citation type="submission" date="2024-05" db="EMBL/GenBank/DDBJ databases">
        <authorList>
            <person name="Chen Y."/>
            <person name="Shah S."/>
            <person name="Dougan E. K."/>
            <person name="Thang M."/>
            <person name="Chan C."/>
        </authorList>
    </citation>
    <scope>NUCLEOTIDE SEQUENCE [LARGE SCALE GENOMIC DNA]</scope>
</reference>
<dbReference type="Pfam" id="PF01757">
    <property type="entry name" value="Acyl_transf_3"/>
    <property type="match status" value="1"/>
</dbReference>
<comment type="caution">
    <text evidence="5">The sequence shown here is derived from an EMBL/GenBank/DDBJ whole genome shotgun (WGS) entry which is preliminary data.</text>
</comment>
<evidence type="ECO:0000256" key="1">
    <source>
        <dbReference type="ARBA" id="ARBA00005350"/>
    </source>
</evidence>
<feature type="transmembrane region" description="Helical" evidence="3">
    <location>
        <begin position="318"/>
        <end position="336"/>
    </location>
</feature>
<feature type="region of interest" description="Disordered" evidence="2">
    <location>
        <begin position="377"/>
        <end position="411"/>
    </location>
</feature>
<protein>
    <submittedName>
        <fullName evidence="6">Altered inheritance rate of mitochondria protein 25</fullName>
    </submittedName>
</protein>
<feature type="region of interest" description="Disordered" evidence="2">
    <location>
        <begin position="426"/>
        <end position="454"/>
    </location>
</feature>
<dbReference type="EMBL" id="CAMXCT010002380">
    <property type="protein sequence ID" value="CAI3997768.1"/>
    <property type="molecule type" value="Genomic_DNA"/>
</dbReference>
<feature type="transmembrane region" description="Helical" evidence="3">
    <location>
        <begin position="248"/>
        <end position="268"/>
    </location>
</feature>
<evidence type="ECO:0000256" key="3">
    <source>
        <dbReference type="SAM" id="Phobius"/>
    </source>
</evidence>
<proteinExistence type="inferred from homology"/>
<feature type="domain" description="Acyltransferase 3" evidence="4">
    <location>
        <begin position="42"/>
        <end position="365"/>
    </location>
</feature>
<sequence>MRPPWRCGRQATGSALGPTAALSDDPVPCRPPPDSCRRVFGLLRTTLALMVMVYHLLASLPEIGQYAVFGFYVISGYLMTLVTTERYGHTVRGGAAFLTNRALRIYPGYLAAVAVSLACVLVVGDGFTSAYNRNMGAPATLAGWLSNLSLGFPGWNPMEARPRLVPPAWTLTVEMLFYAAIGCGLATTPRRVGVWIAGSLAYVLATFALGLPNVHRYAPVAAASLPFAIGAAAYHLSIADTIRLHAHAAAYARLAYFVLLSNCAFFALGGADSIGVARDVGLYVNTAISGILVLSLARGGQIAPISAGLDRAVGDYSYPVYLLHWQGGLIASLLLFGSPVRGWSPQGLIGFVAAGVIVAVGSWLMINAVERPMQGLRDRVRRRAQPRSEEPRGEAFNQGVTVGRSRGKRGAQHQFASIFVRDANRPGPSRRWLRQPQHGRNVPGVPAPHQPKARDMHPVLNRELFLVKEKVGAWRAANHYDIYDPESGELLLECREPRLGPITSLLRWTDYKTSAPFDIDIRTPSGEPIVSVQRGWAWLRSNVSVLDGQDRRVGGFQQKLFSIGGAFTVVDEADKPLCELKGKWTSWEFSFRAGDAELAKVTKKWAGLGKEMFTSADNYMLQVNPQVPPDSVLRQLILAAVVCIDMVLKE</sequence>
<gene>
    <name evidence="5" type="ORF">C1SCF055_LOCUS24114</name>
</gene>
<dbReference type="Pfam" id="PF03803">
    <property type="entry name" value="Scramblase"/>
    <property type="match status" value="1"/>
</dbReference>
<evidence type="ECO:0000313" key="7">
    <source>
        <dbReference type="Proteomes" id="UP001152797"/>
    </source>
</evidence>
<evidence type="ECO:0000313" key="5">
    <source>
        <dbReference type="EMBL" id="CAI3997768.1"/>
    </source>
</evidence>
<keyword evidence="7" id="KW-1185">Reference proteome</keyword>
<feature type="transmembrane region" description="Helical" evidence="3">
    <location>
        <begin position="105"/>
        <end position="124"/>
    </location>
</feature>
<dbReference type="GO" id="GO:0000271">
    <property type="term" value="P:polysaccharide biosynthetic process"/>
    <property type="evidence" value="ECO:0007669"/>
    <property type="project" value="TreeGrafter"/>
</dbReference>
<dbReference type="InterPro" id="IPR005552">
    <property type="entry name" value="Scramblase"/>
</dbReference>
<feature type="transmembrane region" description="Helical" evidence="3">
    <location>
        <begin position="348"/>
        <end position="369"/>
    </location>
</feature>
<dbReference type="PANTHER" id="PTHR23028">
    <property type="entry name" value="ACETYLTRANSFERASE"/>
    <property type="match status" value="1"/>
</dbReference>
<dbReference type="Proteomes" id="UP001152797">
    <property type="component" value="Unassembled WGS sequence"/>
</dbReference>
<dbReference type="SUPFAM" id="SSF54518">
    <property type="entry name" value="Tubby C-terminal domain-like"/>
    <property type="match status" value="1"/>
</dbReference>
<dbReference type="Gene3D" id="2.40.160.200">
    <property type="entry name" value="LURP1-related"/>
    <property type="match status" value="1"/>
</dbReference>
<comment type="similarity">
    <text evidence="1">Belongs to the phospholipid scramblase family.</text>
</comment>
<accession>A0A9P1CUK5</accession>
<evidence type="ECO:0000313" key="6">
    <source>
        <dbReference type="EMBL" id="CAL4785080.1"/>
    </source>
</evidence>
<keyword evidence="3" id="KW-0812">Transmembrane</keyword>
<dbReference type="InterPro" id="IPR025659">
    <property type="entry name" value="Tubby-like_C"/>
</dbReference>
<name>A0A9P1CUK5_9DINO</name>
<dbReference type="PANTHER" id="PTHR23028:SF131">
    <property type="entry name" value="BLR2367 PROTEIN"/>
    <property type="match status" value="1"/>
</dbReference>
<dbReference type="InterPro" id="IPR002656">
    <property type="entry name" value="Acyl_transf_3_dom"/>
</dbReference>
<feature type="transmembrane region" description="Helical" evidence="3">
    <location>
        <begin position="164"/>
        <end position="185"/>
    </location>
</feature>
<dbReference type="GO" id="GO:0017128">
    <property type="term" value="F:phospholipid scramblase activity"/>
    <property type="evidence" value="ECO:0007669"/>
    <property type="project" value="InterPro"/>
</dbReference>
<dbReference type="OrthoDB" id="191150at2759"/>
<dbReference type="GO" id="GO:0016747">
    <property type="term" value="F:acyltransferase activity, transferring groups other than amino-acyl groups"/>
    <property type="evidence" value="ECO:0007669"/>
    <property type="project" value="InterPro"/>
</dbReference>
<dbReference type="AlphaFoldDB" id="A0A9P1CUK5"/>
<organism evidence="5">
    <name type="scientific">Cladocopium goreaui</name>
    <dbReference type="NCBI Taxonomy" id="2562237"/>
    <lineage>
        <taxon>Eukaryota</taxon>
        <taxon>Sar</taxon>
        <taxon>Alveolata</taxon>
        <taxon>Dinophyceae</taxon>
        <taxon>Suessiales</taxon>
        <taxon>Symbiodiniaceae</taxon>
        <taxon>Cladocopium</taxon>
    </lineage>
</organism>
<dbReference type="InterPro" id="IPR050879">
    <property type="entry name" value="Acyltransferase_3"/>
</dbReference>
<evidence type="ECO:0000256" key="2">
    <source>
        <dbReference type="SAM" id="MobiDB-lite"/>
    </source>
</evidence>
<feature type="region of interest" description="Disordered" evidence="2">
    <location>
        <begin position="1"/>
        <end position="28"/>
    </location>
</feature>
<feature type="transmembrane region" description="Helical" evidence="3">
    <location>
        <begin position="63"/>
        <end position="84"/>
    </location>
</feature>
<feature type="transmembrane region" description="Helical" evidence="3">
    <location>
        <begin position="217"/>
        <end position="236"/>
    </location>
</feature>
<feature type="transmembrane region" description="Helical" evidence="3">
    <location>
        <begin position="39"/>
        <end position="57"/>
    </location>
</feature>
<reference evidence="5" key="1">
    <citation type="submission" date="2022-10" db="EMBL/GenBank/DDBJ databases">
        <authorList>
            <person name="Chen Y."/>
            <person name="Dougan E. K."/>
            <person name="Chan C."/>
            <person name="Rhodes N."/>
            <person name="Thang M."/>
        </authorList>
    </citation>
    <scope>NUCLEOTIDE SEQUENCE</scope>
</reference>